<feature type="compositionally biased region" description="Low complexity" evidence="2">
    <location>
        <begin position="171"/>
        <end position="203"/>
    </location>
</feature>
<feature type="coiled-coil region" evidence="1">
    <location>
        <begin position="64"/>
        <end position="98"/>
    </location>
</feature>
<gene>
    <name evidence="3" type="ORF">BO94DRAFT_530037</name>
</gene>
<keyword evidence="1" id="KW-0175">Coiled coil</keyword>
<dbReference type="AlphaFoldDB" id="A0A317XDF7"/>
<protein>
    <submittedName>
        <fullName evidence="3">Uncharacterized protein</fullName>
    </submittedName>
</protein>
<dbReference type="RefSeq" id="XP_025473417.1">
    <property type="nucleotide sequence ID" value="XM_025610589.1"/>
</dbReference>
<sequence length="209" mass="22486">MSPRALTPRKSPPIQYRIPRLKRTLLHSMSQPVAKRRKLSAPEPPQPSTSTLMNENFDAITTSLRVLRSHIRRGQSQIKDLQNRLDVLETQLERFVVLEGGQREPMESSRMAGESGFEADSERSSSPGISEMIGTKHDELDDYASTFSDSGSVCCSSSTCSKSKGEHAKASSVSESCSSSSSLGVKGGSSRTSLAGSLPSGSDSDSDSD</sequence>
<evidence type="ECO:0000313" key="3">
    <source>
        <dbReference type="EMBL" id="PWY96656.1"/>
    </source>
</evidence>
<name>A0A317XDF7_9EURO</name>
<feature type="region of interest" description="Disordered" evidence="2">
    <location>
        <begin position="101"/>
        <end position="209"/>
    </location>
</feature>
<dbReference type="OrthoDB" id="10554125at2759"/>
<organism evidence="3 4">
    <name type="scientific">Aspergillus sclerotioniger CBS 115572</name>
    <dbReference type="NCBI Taxonomy" id="1450535"/>
    <lineage>
        <taxon>Eukaryota</taxon>
        <taxon>Fungi</taxon>
        <taxon>Dikarya</taxon>
        <taxon>Ascomycota</taxon>
        <taxon>Pezizomycotina</taxon>
        <taxon>Eurotiomycetes</taxon>
        <taxon>Eurotiomycetidae</taxon>
        <taxon>Eurotiales</taxon>
        <taxon>Aspergillaceae</taxon>
        <taxon>Aspergillus</taxon>
        <taxon>Aspergillus subgen. Circumdati</taxon>
    </lineage>
</organism>
<feature type="region of interest" description="Disordered" evidence="2">
    <location>
        <begin position="1"/>
        <end position="53"/>
    </location>
</feature>
<feature type="compositionally biased region" description="Low complexity" evidence="2">
    <location>
        <begin position="145"/>
        <end position="162"/>
    </location>
</feature>
<accession>A0A317XDF7</accession>
<comment type="caution">
    <text evidence="3">The sequence shown here is derived from an EMBL/GenBank/DDBJ whole genome shotgun (WGS) entry which is preliminary data.</text>
</comment>
<dbReference type="Proteomes" id="UP000246702">
    <property type="component" value="Unassembled WGS sequence"/>
</dbReference>
<proteinExistence type="predicted"/>
<evidence type="ECO:0000256" key="2">
    <source>
        <dbReference type="SAM" id="MobiDB-lite"/>
    </source>
</evidence>
<dbReference type="EMBL" id="MSFK01000001">
    <property type="protein sequence ID" value="PWY96656.1"/>
    <property type="molecule type" value="Genomic_DNA"/>
</dbReference>
<evidence type="ECO:0000313" key="4">
    <source>
        <dbReference type="Proteomes" id="UP000246702"/>
    </source>
</evidence>
<evidence type="ECO:0000256" key="1">
    <source>
        <dbReference type="SAM" id="Coils"/>
    </source>
</evidence>
<keyword evidence="4" id="KW-1185">Reference proteome</keyword>
<reference evidence="3 4" key="1">
    <citation type="submission" date="2016-12" db="EMBL/GenBank/DDBJ databases">
        <title>The genomes of Aspergillus section Nigri reveals drivers in fungal speciation.</title>
        <authorList>
            <consortium name="DOE Joint Genome Institute"/>
            <person name="Vesth T.C."/>
            <person name="Nybo J."/>
            <person name="Theobald S."/>
            <person name="Brandl J."/>
            <person name="Frisvad J.C."/>
            <person name="Nielsen K.F."/>
            <person name="Lyhne E.K."/>
            <person name="Kogle M.E."/>
            <person name="Kuo A."/>
            <person name="Riley R."/>
            <person name="Clum A."/>
            <person name="Nolan M."/>
            <person name="Lipzen A."/>
            <person name="Salamov A."/>
            <person name="Henrissat B."/>
            <person name="Wiebenga A."/>
            <person name="De Vries R.P."/>
            <person name="Grigoriev I.V."/>
            <person name="Mortensen U.H."/>
            <person name="Andersen M.R."/>
            <person name="Baker S.E."/>
        </authorList>
    </citation>
    <scope>NUCLEOTIDE SEQUENCE [LARGE SCALE GENOMIC DNA]</scope>
    <source>
        <strain evidence="3 4">CBS 115572</strain>
    </source>
</reference>
<dbReference type="GeneID" id="37112732"/>